<dbReference type="PANTHER" id="PTHR42923:SF3">
    <property type="entry name" value="PROTOPORPHYRINOGEN OXIDASE"/>
    <property type="match status" value="1"/>
</dbReference>
<feature type="compositionally biased region" description="Polar residues" evidence="1">
    <location>
        <begin position="462"/>
        <end position="471"/>
    </location>
</feature>
<feature type="domain" description="Amine oxidase" evidence="2">
    <location>
        <begin position="9"/>
        <end position="441"/>
    </location>
</feature>
<dbReference type="OrthoDB" id="11867at2157"/>
<organism evidence="3 4">
    <name type="scientific">Haloquadratum walsbyi (strain DSM 16854 / JCM 12705 / C23)</name>
    <dbReference type="NCBI Taxonomy" id="768065"/>
    <lineage>
        <taxon>Archaea</taxon>
        <taxon>Methanobacteriati</taxon>
        <taxon>Methanobacteriota</taxon>
        <taxon>Stenosarchaea group</taxon>
        <taxon>Halobacteria</taxon>
        <taxon>Halobacteriales</taxon>
        <taxon>Haloferacaceae</taxon>
        <taxon>Haloquadratum</taxon>
    </lineage>
</organism>
<accession>G0LF20</accession>
<dbReference type="Gene3D" id="3.50.50.60">
    <property type="entry name" value="FAD/NAD(P)-binding domain"/>
    <property type="match status" value="1"/>
</dbReference>
<dbReference type="HOGENOM" id="CLU_051347_0_0_2"/>
<dbReference type="GeneID" id="12448723"/>
<feature type="region of interest" description="Disordered" evidence="1">
    <location>
        <begin position="445"/>
        <end position="477"/>
    </location>
</feature>
<feature type="compositionally biased region" description="Polar residues" evidence="1">
    <location>
        <begin position="446"/>
        <end position="455"/>
    </location>
</feature>
<dbReference type="PANTHER" id="PTHR42923">
    <property type="entry name" value="PROTOPORPHYRINOGEN OXIDASE"/>
    <property type="match status" value="1"/>
</dbReference>
<dbReference type="Proteomes" id="UP000007954">
    <property type="component" value="Chromosome"/>
</dbReference>
<dbReference type="InterPro" id="IPR036188">
    <property type="entry name" value="FAD/NAD-bd_sf"/>
</dbReference>
<evidence type="ECO:0000313" key="4">
    <source>
        <dbReference type="Proteomes" id="UP000007954"/>
    </source>
</evidence>
<gene>
    <name evidence="3" type="ordered locus">Hqrw_3850</name>
</gene>
<evidence type="ECO:0000259" key="2">
    <source>
        <dbReference type="Pfam" id="PF01593"/>
    </source>
</evidence>
<evidence type="ECO:0000313" key="3">
    <source>
        <dbReference type="EMBL" id="CCC41583.1"/>
    </source>
</evidence>
<evidence type="ECO:0000256" key="1">
    <source>
        <dbReference type="SAM" id="MobiDB-lite"/>
    </source>
</evidence>
<dbReference type="KEGG" id="hwc:Hqrw_3850"/>
<proteinExistence type="predicted"/>
<dbReference type="SUPFAM" id="SSF51905">
    <property type="entry name" value="FAD/NAD(P)-binding domain"/>
    <property type="match status" value="1"/>
</dbReference>
<reference evidence="3 4" key="1">
    <citation type="journal article" date="2011" name="PLoS ONE">
        <title>Haloquadratum walsbyi: limited diversity in a global pond.</title>
        <authorList>
            <person name="Dyall-Smith M."/>
            <person name="Pfeiffer F."/>
            <person name="Klee K."/>
            <person name="Palm P."/>
            <person name="Gross K."/>
            <person name="Schuster S.C."/>
            <person name="Rampp M."/>
            <person name="Oesterhelt D."/>
        </authorList>
    </citation>
    <scope>NUCLEOTIDE SEQUENCE [LARGE SCALE GENOMIC DNA]</scope>
    <source>
        <strain evidence="4">DSM 16854 / JCM 12705 / C23</strain>
    </source>
</reference>
<protein>
    <submittedName>
        <fullName evidence="3">Amine oxidase domain protein</fullName>
    </submittedName>
</protein>
<sequence>MIGVVGGGIAGLAAAYRLQQAGHEVQVFEATETVGGLAAVYETAGDDIERFYHHLSKSEETIVALAEELGLGDRVEWRIGTNGYYVDGTAHPLNTPLDIITYPHLSLYDTFRLGLLTLGVDIRDGIPDLDAYDDLAAYEHMTVREFVEKHTTTGVYESFVDPLLDGKYGDRKHDVSAAWFLGRVRFRGERDPLRGEVLGYFDGGFGVLLDALIDAVGRENIMTNASVTDITIDSETNAVSSLTVTDTTGSKDDTDTMYSVDSAIVATMPNVLESLTGYTCDIDFQGAVCGLMSMDESVLDTYWLNIAHDAPFGALIEHTNFVDPERYGGDHLMYIAAYVQDQTEDLWQADDESVQKQWLTEIESMFPEFSRENINDIRISRNPRAAPIYERGYLDLVIPYDIGETVGDGIYYAGMASAAQYPERSLNGGVVAGYEAADRIIKTFDNGENTTQSSTDIDDTRNTNPMQSSTVRPDGGS</sequence>
<dbReference type="EMBL" id="FR746099">
    <property type="protein sequence ID" value="CCC41583.1"/>
    <property type="molecule type" value="Genomic_DNA"/>
</dbReference>
<dbReference type="NCBIfam" id="NF005560">
    <property type="entry name" value="PRK07233.1"/>
    <property type="match status" value="1"/>
</dbReference>
<dbReference type="AlphaFoldDB" id="G0LF20"/>
<dbReference type="InterPro" id="IPR002937">
    <property type="entry name" value="Amino_oxidase"/>
</dbReference>
<dbReference type="PRINTS" id="PR00419">
    <property type="entry name" value="ADXRDTASE"/>
</dbReference>
<dbReference type="GO" id="GO:0016491">
    <property type="term" value="F:oxidoreductase activity"/>
    <property type="evidence" value="ECO:0007669"/>
    <property type="project" value="InterPro"/>
</dbReference>
<dbReference type="InterPro" id="IPR050464">
    <property type="entry name" value="Zeta_carotene_desat/Oxidored"/>
</dbReference>
<dbReference type="Pfam" id="PF01593">
    <property type="entry name" value="Amino_oxidase"/>
    <property type="match status" value="1"/>
</dbReference>
<dbReference type="RefSeq" id="WP_014556924.1">
    <property type="nucleotide sequence ID" value="NC_017459.1"/>
</dbReference>
<name>G0LF20_HALWC</name>